<organism evidence="1 2">
    <name type="scientific">Lupinus angustifolius</name>
    <name type="common">Narrow-leaved blue lupine</name>
    <dbReference type="NCBI Taxonomy" id="3871"/>
    <lineage>
        <taxon>Eukaryota</taxon>
        <taxon>Viridiplantae</taxon>
        <taxon>Streptophyta</taxon>
        <taxon>Embryophyta</taxon>
        <taxon>Tracheophyta</taxon>
        <taxon>Spermatophyta</taxon>
        <taxon>Magnoliopsida</taxon>
        <taxon>eudicotyledons</taxon>
        <taxon>Gunneridae</taxon>
        <taxon>Pentapetalae</taxon>
        <taxon>rosids</taxon>
        <taxon>fabids</taxon>
        <taxon>Fabales</taxon>
        <taxon>Fabaceae</taxon>
        <taxon>Papilionoideae</taxon>
        <taxon>50 kb inversion clade</taxon>
        <taxon>genistoids sensu lato</taxon>
        <taxon>core genistoids</taxon>
        <taxon>Genisteae</taxon>
        <taxon>Lupinus</taxon>
    </lineage>
</organism>
<evidence type="ECO:0000313" key="2">
    <source>
        <dbReference type="Proteomes" id="UP000188354"/>
    </source>
</evidence>
<gene>
    <name evidence="1" type="ORF">TanjilG_17749</name>
</gene>
<sequence length="154" mass="17183">MAIVVSSYHVSLRDYYISLPDSPLVGSIGRPCFPEKKQVFYGHHGVDQLRTQMQREMGGYKDVVSDSKVFLLLKVGVTMFIDAIGLNLANYPLFNVSAVSFVERVFREDFSTRHVYKVAAKKVAFSIVSGINYKFLSFASIPPSSALASAELQY</sequence>
<protein>
    <submittedName>
        <fullName evidence="1">Uncharacterized protein</fullName>
    </submittedName>
</protein>
<dbReference type="Gramene" id="OIW07201">
    <property type="protein sequence ID" value="OIW07201"/>
    <property type="gene ID" value="TanjilG_17749"/>
</dbReference>
<accession>A0A1J7HXN8</accession>
<dbReference type="Proteomes" id="UP000188354">
    <property type="component" value="Chromosome LG08"/>
</dbReference>
<dbReference type="AlphaFoldDB" id="A0A1J7HXN8"/>
<proteinExistence type="predicted"/>
<reference evidence="1 2" key="1">
    <citation type="journal article" date="2017" name="Plant Biotechnol. J.">
        <title>A comprehensive draft genome sequence for lupin (Lupinus angustifolius), an emerging health food: insights into plant-microbe interactions and legume evolution.</title>
        <authorList>
            <person name="Hane J.K."/>
            <person name="Ming Y."/>
            <person name="Kamphuis L.G."/>
            <person name="Nelson M.N."/>
            <person name="Garg G."/>
            <person name="Atkins C.A."/>
            <person name="Bayer P.E."/>
            <person name="Bravo A."/>
            <person name="Bringans S."/>
            <person name="Cannon S."/>
            <person name="Edwards D."/>
            <person name="Foley R."/>
            <person name="Gao L.L."/>
            <person name="Harrison M.J."/>
            <person name="Huang W."/>
            <person name="Hurgobin B."/>
            <person name="Li S."/>
            <person name="Liu C.W."/>
            <person name="McGrath A."/>
            <person name="Morahan G."/>
            <person name="Murray J."/>
            <person name="Weller J."/>
            <person name="Jian J."/>
            <person name="Singh K.B."/>
        </authorList>
    </citation>
    <scope>NUCLEOTIDE SEQUENCE [LARGE SCALE GENOMIC DNA]</scope>
    <source>
        <strain evidence="2">cv. Tanjil</strain>
        <tissue evidence="1">Whole plant</tissue>
    </source>
</reference>
<evidence type="ECO:0000313" key="1">
    <source>
        <dbReference type="EMBL" id="OIW07201.1"/>
    </source>
</evidence>
<name>A0A1J7HXN8_LUPAN</name>
<keyword evidence="2" id="KW-1185">Reference proteome</keyword>
<dbReference type="EMBL" id="CM007368">
    <property type="protein sequence ID" value="OIW07201.1"/>
    <property type="molecule type" value="Genomic_DNA"/>
</dbReference>